<evidence type="ECO:0000313" key="16">
    <source>
        <dbReference type="Proteomes" id="UP000001039"/>
    </source>
</evidence>
<dbReference type="HOGENOM" id="CLU_015740_5_2_9"/>
<evidence type="ECO:0000256" key="3">
    <source>
        <dbReference type="ARBA" id="ARBA00013104"/>
    </source>
</evidence>
<dbReference type="Gene3D" id="3.30.9.10">
    <property type="entry name" value="D-Amino Acid Oxidase, subunit A, domain 2"/>
    <property type="match status" value="1"/>
</dbReference>
<evidence type="ECO:0000256" key="6">
    <source>
        <dbReference type="ARBA" id="ARBA00022798"/>
    </source>
</evidence>
<comment type="catalytic activity">
    <reaction evidence="10">
        <text>sn-glycerol 3-phosphate + O2 = dihydroxyacetone phosphate + H2O2</text>
        <dbReference type="Rhea" id="RHEA:18369"/>
        <dbReference type="ChEBI" id="CHEBI:15379"/>
        <dbReference type="ChEBI" id="CHEBI:16240"/>
        <dbReference type="ChEBI" id="CHEBI:57597"/>
        <dbReference type="ChEBI" id="CHEBI:57642"/>
        <dbReference type="EC" id="1.1.3.21"/>
    </reaction>
</comment>
<evidence type="ECO:0000256" key="10">
    <source>
        <dbReference type="ARBA" id="ARBA00049503"/>
    </source>
</evidence>
<name>A0A0H3C1M0_STRPZ</name>
<dbReference type="InterPro" id="IPR006076">
    <property type="entry name" value="FAD-dep_OxRdtase"/>
</dbReference>
<dbReference type="GO" id="GO:0046168">
    <property type="term" value="P:glycerol-3-phosphate catabolic process"/>
    <property type="evidence" value="ECO:0007669"/>
    <property type="project" value="TreeGrafter"/>
</dbReference>
<dbReference type="EMBL" id="CP000829">
    <property type="protein sequence ID" value="ACI61587.1"/>
    <property type="molecule type" value="Genomic_DNA"/>
</dbReference>
<comment type="similarity">
    <text evidence="2">Belongs to the FAD-dependent glycerol-3-phosphate dehydrogenase family.</text>
</comment>
<evidence type="ECO:0000256" key="11">
    <source>
        <dbReference type="SAM" id="MobiDB-lite"/>
    </source>
</evidence>
<comment type="cofactor">
    <cofactor evidence="1">
        <name>FAD</name>
        <dbReference type="ChEBI" id="CHEBI:57692"/>
    </cofactor>
</comment>
<dbReference type="EC" id="1.1.3.21" evidence="3"/>
<dbReference type="Pfam" id="PF16901">
    <property type="entry name" value="DAO_C"/>
    <property type="match status" value="1"/>
</dbReference>
<dbReference type="PROSITE" id="PS00977">
    <property type="entry name" value="FAD_G3PDH_1"/>
    <property type="match status" value="1"/>
</dbReference>
<reference evidence="15 16" key="1">
    <citation type="journal article" date="2008" name="J. Bacteriol.">
        <title>Genome sequence of a nephritogenic and highly transformable M49 strain of Streptococcus pyogenes.</title>
        <authorList>
            <person name="McShan W.M."/>
            <person name="Ferretti J.J."/>
            <person name="Karasawa T."/>
            <person name="Suvorov A.N."/>
            <person name="Lin S."/>
            <person name="Qin B."/>
            <person name="Jia H."/>
            <person name="Kenton S."/>
            <person name="Najar F."/>
            <person name="Wu H."/>
            <person name="Scott J."/>
            <person name="Roe B.A."/>
            <person name="Savic D.J."/>
        </authorList>
    </citation>
    <scope>NUCLEOTIDE SEQUENCE [LARGE SCALE GENOMIC DNA]</scope>
    <source>
        <strain evidence="15 16">NZ131</strain>
    </source>
</reference>
<dbReference type="GO" id="GO:0004369">
    <property type="term" value="F:glycerol-3-phosphate oxidase activity"/>
    <property type="evidence" value="ECO:0007669"/>
    <property type="project" value="UniProtKB-EC"/>
</dbReference>
<dbReference type="SUPFAM" id="SSF54373">
    <property type="entry name" value="FAD-linked reductases, C-terminal domain"/>
    <property type="match status" value="1"/>
</dbReference>
<dbReference type="AlphaFoldDB" id="A0A0H3C1M0"/>
<evidence type="ECO:0000313" key="15">
    <source>
        <dbReference type="EMBL" id="ACI61587.1"/>
    </source>
</evidence>
<sequence length="612" mass="67586">MEFSKETRRLALQKMQERDLDLLIIGGGITGAGVALQAAASGLDTGLIEMQDFAQGTSSRSTKLVHGGLRYLKQFDVEVVSDTVSERAVVQQIAPHIPKPDPMLLPVYDEPGSTFSMFRLKVAMDLYDLLAGVSNTPAANKVLTKEEVLKREPDLKQEGLLGGGVYLDFRNNDARLVIENIKRANRDGALIASHVKAEDFLLDDNGKIIGVKARDLLSDQEIIIKAKLVINTTGPWSDEIRQFSHKGQPIHQMRPTKGVHLVVDRQKLPVSQPVYVDTGLNDGRMVFVLPREEKTYFGTTDTDYTGDLEHPQVTQEDVDYLLGVVNNRFPNANVTIDDIESSWAGLRPLLSGNSASDYNGGNSGKVSDDSFDHLVDTVKAYINHEDSREAVEKAIKQVETSTSEKELDPSAVSRGSSFDRDENGLFTLAGGKITDYRKMAEGALTGIIQTLKEEFGKSFKLINSKTYPVSGGEINPANVDSEIEAYAQLGTLSGLSMDDARYLANLYGSNAPKVFALTRQLTAAEGLSLAETLSLHYAMDYEMALKPTDYFLRRTNHLLFMRDSLDALIDPVINEMAKHFEWSDQERVAQEDDLRRVIADNDLSALKGHQEG</sequence>
<keyword evidence="12" id="KW-1133">Transmembrane helix</keyword>
<dbReference type="SUPFAM" id="SSF51905">
    <property type="entry name" value="FAD/NAD(P)-binding domain"/>
    <property type="match status" value="1"/>
</dbReference>
<keyword evidence="7" id="KW-0274">FAD</keyword>
<dbReference type="GO" id="GO:0004368">
    <property type="term" value="F:glycerol-3-phosphate dehydrogenase (quinone) activity"/>
    <property type="evidence" value="ECO:0007669"/>
    <property type="project" value="InterPro"/>
</dbReference>
<evidence type="ECO:0000256" key="12">
    <source>
        <dbReference type="SAM" id="Phobius"/>
    </source>
</evidence>
<dbReference type="InterPro" id="IPR000447">
    <property type="entry name" value="G3P_DH_FAD-dep"/>
</dbReference>
<dbReference type="InterPro" id="IPR036188">
    <property type="entry name" value="FAD/NAD-bd_sf"/>
</dbReference>
<evidence type="ECO:0000256" key="5">
    <source>
        <dbReference type="ARBA" id="ARBA00022630"/>
    </source>
</evidence>
<evidence type="ECO:0000259" key="14">
    <source>
        <dbReference type="Pfam" id="PF16901"/>
    </source>
</evidence>
<dbReference type="Proteomes" id="UP000001039">
    <property type="component" value="Chromosome"/>
</dbReference>
<accession>A0A0H3C1M0</accession>
<dbReference type="Gene3D" id="3.50.50.60">
    <property type="entry name" value="FAD/NAD(P)-binding domain"/>
    <property type="match status" value="1"/>
</dbReference>
<organism evidence="15 16">
    <name type="scientific">Streptococcus pyogenes serotype M49 (strain NZ131)</name>
    <dbReference type="NCBI Taxonomy" id="471876"/>
    <lineage>
        <taxon>Bacteria</taxon>
        <taxon>Bacillati</taxon>
        <taxon>Bacillota</taxon>
        <taxon>Bacilli</taxon>
        <taxon>Lactobacillales</taxon>
        <taxon>Streptococcaceae</taxon>
        <taxon>Streptococcus</taxon>
    </lineage>
</organism>
<keyword evidence="12" id="KW-0472">Membrane</keyword>
<feature type="region of interest" description="Disordered" evidence="11">
    <location>
        <begin position="398"/>
        <end position="418"/>
    </location>
</feature>
<keyword evidence="5" id="KW-0285">Flavoprotein</keyword>
<dbReference type="GO" id="GO:0006071">
    <property type="term" value="P:glycerol metabolic process"/>
    <property type="evidence" value="ECO:0007669"/>
    <property type="project" value="UniProtKB-KW"/>
</dbReference>
<evidence type="ECO:0000256" key="1">
    <source>
        <dbReference type="ARBA" id="ARBA00001974"/>
    </source>
</evidence>
<dbReference type="KEGG" id="soz:Spy49_1306c"/>
<protein>
    <recommendedName>
        <fullName evidence="4">Alpha-glycerophosphate oxidase</fullName>
        <ecNumber evidence="3">1.1.3.21</ecNumber>
    </recommendedName>
    <alternativeName>
        <fullName evidence="9">Glycerol-3-phosphate oxidase</fullName>
    </alternativeName>
</protein>
<dbReference type="Pfam" id="PF01266">
    <property type="entry name" value="DAO"/>
    <property type="match status" value="1"/>
</dbReference>
<dbReference type="InterPro" id="IPR038299">
    <property type="entry name" value="DAO_C_sf"/>
</dbReference>
<dbReference type="InterPro" id="IPR031656">
    <property type="entry name" value="DAO_C"/>
</dbReference>
<feature type="compositionally biased region" description="Basic and acidic residues" evidence="11">
    <location>
        <begin position="398"/>
        <end position="408"/>
    </location>
</feature>
<dbReference type="Gene3D" id="1.10.8.870">
    <property type="entry name" value="Alpha-glycerophosphate oxidase, cap domain"/>
    <property type="match status" value="1"/>
</dbReference>
<evidence type="ECO:0000256" key="8">
    <source>
        <dbReference type="ARBA" id="ARBA00023002"/>
    </source>
</evidence>
<evidence type="ECO:0000259" key="13">
    <source>
        <dbReference type="Pfam" id="PF01266"/>
    </source>
</evidence>
<dbReference type="NCBIfam" id="NF033461">
    <property type="entry name" value="glycerol3P_ox_1"/>
    <property type="match status" value="1"/>
</dbReference>
<proteinExistence type="inferred from homology"/>
<evidence type="ECO:0000256" key="9">
    <source>
        <dbReference type="ARBA" id="ARBA00032349"/>
    </source>
</evidence>
<evidence type="ECO:0000256" key="7">
    <source>
        <dbReference type="ARBA" id="ARBA00022827"/>
    </source>
</evidence>
<dbReference type="PRINTS" id="PR01001">
    <property type="entry name" value="FADG3PDH"/>
</dbReference>
<feature type="domain" description="Alpha-glycerophosphate oxidase C-terminal" evidence="14">
    <location>
        <begin position="465"/>
        <end position="587"/>
    </location>
</feature>
<keyword evidence="12" id="KW-0812">Transmembrane</keyword>
<dbReference type="PANTHER" id="PTHR11985">
    <property type="entry name" value="GLYCEROL-3-PHOSPHATE DEHYDROGENASE"/>
    <property type="match status" value="1"/>
</dbReference>
<dbReference type="PANTHER" id="PTHR11985:SF35">
    <property type="entry name" value="ANAEROBIC GLYCEROL-3-PHOSPHATE DEHYDROGENASE SUBUNIT A"/>
    <property type="match status" value="1"/>
</dbReference>
<keyword evidence="6" id="KW-0319">Glycerol metabolism</keyword>
<keyword evidence="8 15" id="KW-0560">Oxidoreductase</keyword>
<gene>
    <name evidence="15" type="primary">glpO</name>
    <name evidence="15" type="ordered locus">Spy49_1306c</name>
</gene>
<feature type="transmembrane region" description="Helical" evidence="12">
    <location>
        <begin position="20"/>
        <end position="40"/>
    </location>
</feature>
<evidence type="ECO:0000256" key="4">
    <source>
        <dbReference type="ARBA" id="ARBA00021658"/>
    </source>
</evidence>
<feature type="domain" description="FAD dependent oxidoreductase" evidence="13">
    <location>
        <begin position="21"/>
        <end position="351"/>
    </location>
</feature>
<evidence type="ECO:0000256" key="2">
    <source>
        <dbReference type="ARBA" id="ARBA00007330"/>
    </source>
</evidence>